<dbReference type="PANTHER" id="PTHR47510">
    <property type="entry name" value="REVERSE TRANSCRIPTASE DOMAIN-CONTAINING PROTEIN"/>
    <property type="match status" value="1"/>
</dbReference>
<gene>
    <name evidence="1" type="ORF">N1851_010774</name>
</gene>
<keyword evidence="2" id="KW-1185">Reference proteome</keyword>
<comment type="caution">
    <text evidence="1">The sequence shown here is derived from an EMBL/GenBank/DDBJ whole genome shotgun (WGS) entry which is preliminary data.</text>
</comment>
<accession>A0AA47MY76</accession>
<evidence type="ECO:0000313" key="1">
    <source>
        <dbReference type="EMBL" id="KAK0148827.1"/>
    </source>
</evidence>
<name>A0AA47MY76_MERPO</name>
<evidence type="ECO:0000313" key="2">
    <source>
        <dbReference type="Proteomes" id="UP001174136"/>
    </source>
</evidence>
<proteinExistence type="predicted"/>
<dbReference type="Proteomes" id="UP001174136">
    <property type="component" value="Unassembled WGS sequence"/>
</dbReference>
<dbReference type="PANTHER" id="PTHR47510:SF3">
    <property type="entry name" value="ENDO_EXONUCLEASE_PHOSPHATASE DOMAIN-CONTAINING PROTEIN"/>
    <property type="match status" value="1"/>
</dbReference>
<organism evidence="1 2">
    <name type="scientific">Merluccius polli</name>
    <name type="common">Benguela hake</name>
    <name type="synonym">Merluccius cadenati</name>
    <dbReference type="NCBI Taxonomy" id="89951"/>
    <lineage>
        <taxon>Eukaryota</taxon>
        <taxon>Metazoa</taxon>
        <taxon>Chordata</taxon>
        <taxon>Craniata</taxon>
        <taxon>Vertebrata</taxon>
        <taxon>Euteleostomi</taxon>
        <taxon>Actinopterygii</taxon>
        <taxon>Neopterygii</taxon>
        <taxon>Teleostei</taxon>
        <taxon>Neoteleostei</taxon>
        <taxon>Acanthomorphata</taxon>
        <taxon>Zeiogadaria</taxon>
        <taxon>Gadariae</taxon>
        <taxon>Gadiformes</taxon>
        <taxon>Gadoidei</taxon>
        <taxon>Merlucciidae</taxon>
        <taxon>Merluccius</taxon>
    </lineage>
</organism>
<sequence length="239" mass="27656">MDELRLRITTNKQIMDCNLLIFTETWLNPPVPDNAINLAERNVFRADRTGRLGQEQRRVKPTVRIVKIWPEGAEAKLQECFKNHDWSKHSSEATLDSHIDITLYTSSVLDYMRSSTDSVTTLKRITTFPNQKPWMNREVRALLKARDIAFRSGDRRAYSSSRANLKMGITEAKHSHKLRIEEHFTNDSDPRRIDASLPEELNLFYGRFDKDNKEVAIKEINSPLCGVNRNCTIPWGLVT</sequence>
<protein>
    <submittedName>
        <fullName evidence="1">Uncharacterized protein</fullName>
    </submittedName>
</protein>
<dbReference type="AlphaFoldDB" id="A0AA47MY76"/>
<reference evidence="1" key="1">
    <citation type="journal article" date="2023" name="Front. Mar. Sci.">
        <title>A new Merluccius polli reference genome to investigate the effects of global change in West African waters.</title>
        <authorList>
            <person name="Mateo J.L."/>
            <person name="Blanco-Fernandez C."/>
            <person name="Garcia-Vazquez E."/>
            <person name="Machado-Schiaffino G."/>
        </authorList>
    </citation>
    <scope>NUCLEOTIDE SEQUENCE</scope>
    <source>
        <strain evidence="1">C29</strain>
        <tissue evidence="1">Fin</tissue>
    </source>
</reference>
<dbReference type="EMBL" id="JAOPHQ010001996">
    <property type="protein sequence ID" value="KAK0148827.1"/>
    <property type="molecule type" value="Genomic_DNA"/>
</dbReference>